<dbReference type="STRING" id="1249552.PS2015_2796"/>
<dbReference type="GO" id="GO:0016853">
    <property type="term" value="F:isomerase activity"/>
    <property type="evidence" value="ECO:0007669"/>
    <property type="project" value="UniProtKB-KW"/>
</dbReference>
<sequence length="264" mass="28872">MTAFANIMYTVEDGVAVLTLNRPETLNSFTVAMHEEVRVAMNDARTNPEVRCLLITGAGRGFCAGQDLNDRTVQSDAGPLDLGESVEKYYNPFVRSIMTLDKPVLCAVNGVAAGAGASIALACDIVLAARSAKFVQVFCKIGLIPDSGGTWNLPRALGLPRAKGLALLGDKLPAEQAENWGMIWRCVDDDALMSETMELARYLATQPTRGLAETKRLLNESFSTPMHQQMENEKYAMRRLGQSHDYREGVAAFLDKRPPVFRGD</sequence>
<protein>
    <submittedName>
        <fullName evidence="2">1,2-epoxyphenylacetyl-CoA isomerase</fullName>
    </submittedName>
</protein>
<dbReference type="PANTHER" id="PTHR43459">
    <property type="entry name" value="ENOYL-COA HYDRATASE"/>
    <property type="match status" value="1"/>
</dbReference>
<dbReference type="NCBIfam" id="TIGR02280">
    <property type="entry name" value="PaaB1"/>
    <property type="match status" value="1"/>
</dbReference>
<keyword evidence="2" id="KW-0413">Isomerase</keyword>
<comment type="similarity">
    <text evidence="1">Belongs to the enoyl-CoA hydratase/isomerase family.</text>
</comment>
<evidence type="ECO:0000313" key="2">
    <source>
        <dbReference type="EMBL" id="ALO47428.1"/>
    </source>
</evidence>
<dbReference type="PATRIC" id="fig|1249552.3.peg.2821"/>
<dbReference type="Gene3D" id="1.10.12.10">
    <property type="entry name" value="Lyase 2-enoyl-coa Hydratase, Chain A, domain 2"/>
    <property type="match status" value="1"/>
</dbReference>
<dbReference type="KEGG" id="pspi:PS2015_2796"/>
<dbReference type="InterPro" id="IPR011968">
    <property type="entry name" value="PaaB1"/>
</dbReference>
<gene>
    <name evidence="2" type="ORF">PS2015_2796</name>
</gene>
<evidence type="ECO:0000313" key="3">
    <source>
        <dbReference type="Proteomes" id="UP000065641"/>
    </source>
</evidence>
<dbReference type="RefSeq" id="WP_058022819.1">
    <property type="nucleotide sequence ID" value="NZ_CP013189.1"/>
</dbReference>
<dbReference type="AlphaFoldDB" id="A0A0S2KHD0"/>
<reference evidence="2 3" key="1">
    <citation type="submission" date="2015-11" db="EMBL/GenBank/DDBJ databases">
        <authorList>
            <person name="Zhang Y."/>
            <person name="Guo Z."/>
        </authorList>
    </citation>
    <scope>NUCLEOTIDE SEQUENCE [LARGE SCALE GENOMIC DNA]</scope>
    <source>
        <strain evidence="2 3">KCTC 32221</strain>
    </source>
</reference>
<name>A0A0S2KHD0_9GAMM</name>
<dbReference type="SUPFAM" id="SSF52096">
    <property type="entry name" value="ClpP/crotonase"/>
    <property type="match status" value="1"/>
</dbReference>
<dbReference type="OrthoDB" id="9807606at2"/>
<dbReference type="InterPro" id="IPR029045">
    <property type="entry name" value="ClpP/crotonase-like_dom_sf"/>
</dbReference>
<dbReference type="CDD" id="cd06558">
    <property type="entry name" value="crotonase-like"/>
    <property type="match status" value="1"/>
</dbReference>
<dbReference type="InterPro" id="IPR001753">
    <property type="entry name" value="Enoyl-CoA_hydra/iso"/>
</dbReference>
<dbReference type="PANTHER" id="PTHR43459:SF1">
    <property type="entry name" value="EG:BACN32G11.4 PROTEIN"/>
    <property type="match status" value="1"/>
</dbReference>
<dbReference type="InterPro" id="IPR014748">
    <property type="entry name" value="Enoyl-CoA_hydra_C"/>
</dbReference>
<dbReference type="Pfam" id="PF00378">
    <property type="entry name" value="ECH_1"/>
    <property type="match status" value="1"/>
</dbReference>
<dbReference type="FunFam" id="3.90.226.10:FF:000071">
    <property type="entry name" value="Putative enoyl-CoA hydratase PaaB"/>
    <property type="match status" value="1"/>
</dbReference>
<dbReference type="Proteomes" id="UP000065641">
    <property type="component" value="Chromosome"/>
</dbReference>
<dbReference type="Gene3D" id="3.90.226.10">
    <property type="entry name" value="2-enoyl-CoA Hydratase, Chain A, domain 1"/>
    <property type="match status" value="1"/>
</dbReference>
<proteinExistence type="inferred from homology"/>
<dbReference type="GO" id="GO:0010124">
    <property type="term" value="P:phenylacetate catabolic process"/>
    <property type="evidence" value="ECO:0007669"/>
    <property type="project" value="InterPro"/>
</dbReference>
<accession>A0A0S2KHD0</accession>
<organism evidence="2 3">
    <name type="scientific">Pseudohongiella spirulinae</name>
    <dbReference type="NCBI Taxonomy" id="1249552"/>
    <lineage>
        <taxon>Bacteria</taxon>
        <taxon>Pseudomonadati</taxon>
        <taxon>Pseudomonadota</taxon>
        <taxon>Gammaproteobacteria</taxon>
        <taxon>Pseudomonadales</taxon>
        <taxon>Pseudohongiellaceae</taxon>
        <taxon>Pseudohongiella</taxon>
    </lineage>
</organism>
<dbReference type="EMBL" id="CP013189">
    <property type="protein sequence ID" value="ALO47428.1"/>
    <property type="molecule type" value="Genomic_DNA"/>
</dbReference>
<evidence type="ECO:0000256" key="1">
    <source>
        <dbReference type="ARBA" id="ARBA00005254"/>
    </source>
</evidence>
<keyword evidence="3" id="KW-1185">Reference proteome</keyword>